<dbReference type="PANTHER" id="PTHR43725:SF53">
    <property type="entry name" value="UDP-ARABINOSE 4-EPIMERASE 1"/>
    <property type="match status" value="1"/>
</dbReference>
<keyword evidence="6 10" id="KW-0520">NAD</keyword>
<comment type="catalytic activity">
    <reaction evidence="1 10">
        <text>UDP-alpha-D-glucose = UDP-alpha-D-galactose</text>
        <dbReference type="Rhea" id="RHEA:22168"/>
        <dbReference type="ChEBI" id="CHEBI:58885"/>
        <dbReference type="ChEBI" id="CHEBI:66914"/>
        <dbReference type="EC" id="5.1.3.2"/>
    </reaction>
</comment>
<evidence type="ECO:0000313" key="13">
    <source>
        <dbReference type="Proteomes" id="UP000183039"/>
    </source>
</evidence>
<dbReference type="EC" id="5.1.3.2" evidence="4 10"/>
<protein>
    <recommendedName>
        <fullName evidence="5 10">UDP-glucose 4-epimerase</fullName>
        <ecNumber evidence="4 10">5.1.3.2</ecNumber>
    </recommendedName>
</protein>
<dbReference type="Gene3D" id="3.40.50.720">
    <property type="entry name" value="NAD(P)-binding Rossmann-like Domain"/>
    <property type="match status" value="1"/>
</dbReference>
<evidence type="ECO:0000256" key="3">
    <source>
        <dbReference type="ARBA" id="ARBA00007637"/>
    </source>
</evidence>
<evidence type="ECO:0000256" key="4">
    <source>
        <dbReference type="ARBA" id="ARBA00013189"/>
    </source>
</evidence>
<evidence type="ECO:0000256" key="9">
    <source>
        <dbReference type="ARBA" id="ARBA00023277"/>
    </source>
</evidence>
<gene>
    <name evidence="12" type="ORF">RV15_GL002673</name>
</gene>
<keyword evidence="9 10" id="KW-0119">Carbohydrate metabolism</keyword>
<comment type="cofactor">
    <cofactor evidence="2 10">
        <name>NAD(+)</name>
        <dbReference type="ChEBI" id="CHEBI:57540"/>
    </cofactor>
</comment>
<evidence type="ECO:0000259" key="11">
    <source>
        <dbReference type="Pfam" id="PF16363"/>
    </source>
</evidence>
<dbReference type="AlphaFoldDB" id="A0AA91GCN2"/>
<accession>A0AA91GCN2</accession>
<dbReference type="GO" id="GO:0033499">
    <property type="term" value="P:galactose catabolic process via UDP-galactose, Leloir pathway"/>
    <property type="evidence" value="ECO:0007669"/>
    <property type="project" value="TreeGrafter"/>
</dbReference>
<evidence type="ECO:0000256" key="2">
    <source>
        <dbReference type="ARBA" id="ARBA00001911"/>
    </source>
</evidence>
<organism evidence="12 13">
    <name type="scientific">Enterococcus silesiacus</name>
    <dbReference type="NCBI Taxonomy" id="332949"/>
    <lineage>
        <taxon>Bacteria</taxon>
        <taxon>Bacillati</taxon>
        <taxon>Bacillota</taxon>
        <taxon>Bacilli</taxon>
        <taxon>Lactobacillales</taxon>
        <taxon>Enterococcaceae</taxon>
        <taxon>Enterococcus</taxon>
    </lineage>
</organism>
<keyword evidence="8 10" id="KW-0413">Isomerase</keyword>
<comment type="caution">
    <text evidence="12">The sequence shown here is derived from an EMBL/GenBank/DDBJ whole genome shotgun (WGS) entry which is preliminary data.</text>
</comment>
<dbReference type="InterPro" id="IPR005886">
    <property type="entry name" value="UDP_G4E"/>
</dbReference>
<dbReference type="GO" id="GO:0003978">
    <property type="term" value="F:UDP-glucose 4-epimerase activity"/>
    <property type="evidence" value="ECO:0007669"/>
    <property type="project" value="UniProtKB-UniRule"/>
</dbReference>
<evidence type="ECO:0000256" key="10">
    <source>
        <dbReference type="RuleBase" id="RU366046"/>
    </source>
</evidence>
<comment type="subunit">
    <text evidence="10">Homodimer.</text>
</comment>
<evidence type="ECO:0000256" key="7">
    <source>
        <dbReference type="ARBA" id="ARBA00023144"/>
    </source>
</evidence>
<dbReference type="SUPFAM" id="SSF51735">
    <property type="entry name" value="NAD(P)-binding Rossmann-fold domains"/>
    <property type="match status" value="1"/>
</dbReference>
<evidence type="ECO:0000313" key="12">
    <source>
        <dbReference type="EMBL" id="OJG92728.1"/>
    </source>
</evidence>
<comment type="similarity">
    <text evidence="3 10">Belongs to the NAD(P)-dependent epimerase/dehydratase family.</text>
</comment>
<feature type="domain" description="NAD(P)-binding" evidence="11">
    <location>
        <begin position="11"/>
        <end position="315"/>
    </location>
</feature>
<dbReference type="InterPro" id="IPR016040">
    <property type="entry name" value="NAD(P)-bd_dom"/>
</dbReference>
<dbReference type="Pfam" id="PF16363">
    <property type="entry name" value="GDP_Man_Dehyd"/>
    <property type="match status" value="1"/>
</dbReference>
<name>A0AA91GCN2_9ENTE</name>
<evidence type="ECO:0000256" key="6">
    <source>
        <dbReference type="ARBA" id="ARBA00023027"/>
    </source>
</evidence>
<sequence length="337" mass="37781">MLLRREIMNILVVGGAGYIGSHVVKQLVDTEEHHVVVLDNLQTGHLNAVAQSATFVEGNVKDKTLLRELFTATPFDVVFHFAANSSVEESMKDPLVYFDNNVAGLITLLEVMNEFSVKDIIFSSTAAVYGDTSEQVITEAADIFPKNPYGESKRMMEKIIQWCHSAYRINYVVLRYFNVAGADLSGMIGEDHQPETHLIPIVLEVPLGKREFITIFGNDYDTKDGTTVRDYVHVVDLAEAHLLAMDYLLNGNDSTIFNVGSSVGFSTLEIIQKVEEHTQKKIPIRYGQRRAGDPHSLIASSKKIEALLGWKPKYTNLDSIIDSAWKWHQDHPDGYHS</sequence>
<proteinExistence type="inferred from homology"/>
<dbReference type="Gene3D" id="3.90.25.10">
    <property type="entry name" value="UDP-galactose 4-epimerase, domain 1"/>
    <property type="match status" value="1"/>
</dbReference>
<evidence type="ECO:0000256" key="5">
    <source>
        <dbReference type="ARBA" id="ARBA00018569"/>
    </source>
</evidence>
<keyword evidence="7" id="KW-0299">Galactose metabolism</keyword>
<dbReference type="Proteomes" id="UP000183039">
    <property type="component" value="Unassembled WGS sequence"/>
</dbReference>
<dbReference type="EMBL" id="JXLC01000004">
    <property type="protein sequence ID" value="OJG92728.1"/>
    <property type="molecule type" value="Genomic_DNA"/>
</dbReference>
<evidence type="ECO:0000256" key="8">
    <source>
        <dbReference type="ARBA" id="ARBA00023235"/>
    </source>
</evidence>
<dbReference type="InterPro" id="IPR036291">
    <property type="entry name" value="NAD(P)-bd_dom_sf"/>
</dbReference>
<comment type="pathway">
    <text evidence="10">Carbohydrate metabolism; galactose metabolism.</text>
</comment>
<evidence type="ECO:0000256" key="1">
    <source>
        <dbReference type="ARBA" id="ARBA00000083"/>
    </source>
</evidence>
<reference evidence="12 13" key="1">
    <citation type="submission" date="2014-12" db="EMBL/GenBank/DDBJ databases">
        <title>Draft genome sequences of 29 type strains of Enterococci.</title>
        <authorList>
            <person name="Zhong Z."/>
            <person name="Sun Z."/>
            <person name="Liu W."/>
            <person name="Zhang W."/>
            <person name="Zhang H."/>
        </authorList>
    </citation>
    <scope>NUCLEOTIDE SEQUENCE [LARGE SCALE GENOMIC DNA]</scope>
    <source>
        <strain evidence="12 13">DSM 22801</strain>
    </source>
</reference>
<dbReference type="NCBIfam" id="TIGR01179">
    <property type="entry name" value="galE"/>
    <property type="match status" value="1"/>
</dbReference>
<dbReference type="CDD" id="cd05247">
    <property type="entry name" value="UDP_G4E_1_SDR_e"/>
    <property type="match status" value="1"/>
</dbReference>
<dbReference type="PANTHER" id="PTHR43725">
    <property type="entry name" value="UDP-GLUCOSE 4-EPIMERASE"/>
    <property type="match status" value="1"/>
</dbReference>